<protein>
    <submittedName>
        <fullName evidence="1">Uncharacterized protein</fullName>
    </submittedName>
</protein>
<accession>A0A9D9DI68</accession>
<evidence type="ECO:0000313" key="1">
    <source>
        <dbReference type="EMBL" id="MBO8426976.1"/>
    </source>
</evidence>
<dbReference type="Proteomes" id="UP000823613">
    <property type="component" value="Unassembled WGS sequence"/>
</dbReference>
<comment type="caution">
    <text evidence="1">The sequence shown here is derived from an EMBL/GenBank/DDBJ whole genome shotgun (WGS) entry which is preliminary data.</text>
</comment>
<reference evidence="1" key="1">
    <citation type="submission" date="2020-10" db="EMBL/GenBank/DDBJ databases">
        <authorList>
            <person name="Gilroy R."/>
        </authorList>
    </citation>
    <scope>NUCLEOTIDE SEQUENCE</scope>
    <source>
        <strain evidence="1">11159</strain>
    </source>
</reference>
<dbReference type="EMBL" id="JADIMY010000002">
    <property type="protein sequence ID" value="MBO8426976.1"/>
    <property type="molecule type" value="Genomic_DNA"/>
</dbReference>
<dbReference type="AlphaFoldDB" id="A0A9D9DI68"/>
<organism evidence="1 2">
    <name type="scientific">Candidatus Onthovivens merdipullorum</name>
    <dbReference type="NCBI Taxonomy" id="2840889"/>
    <lineage>
        <taxon>Bacteria</taxon>
        <taxon>Bacillati</taxon>
        <taxon>Bacillota</taxon>
        <taxon>Bacilli</taxon>
        <taxon>Bacillales</taxon>
        <taxon>Candidatus Onthovivens</taxon>
    </lineage>
</organism>
<name>A0A9D9DI68_9BACL</name>
<gene>
    <name evidence="1" type="ORF">IAC58_00190</name>
</gene>
<proteinExistence type="predicted"/>
<evidence type="ECO:0000313" key="2">
    <source>
        <dbReference type="Proteomes" id="UP000823613"/>
    </source>
</evidence>
<sequence length="99" mass="12024">MEKKIIVKNDRVTFMVKNVFINEVEAKTFTERYAVLLRSRWSLLYMFFKDYAIEHGQRGCYIGERQDRDGYYYDIWDLTKIFPDVSFKENDYSNLKVIP</sequence>
<reference evidence="1" key="2">
    <citation type="journal article" date="2021" name="PeerJ">
        <title>Extensive microbial diversity within the chicken gut microbiome revealed by metagenomics and culture.</title>
        <authorList>
            <person name="Gilroy R."/>
            <person name="Ravi A."/>
            <person name="Getino M."/>
            <person name="Pursley I."/>
            <person name="Horton D.L."/>
            <person name="Alikhan N.F."/>
            <person name="Baker D."/>
            <person name="Gharbi K."/>
            <person name="Hall N."/>
            <person name="Watson M."/>
            <person name="Adriaenssens E.M."/>
            <person name="Foster-Nyarko E."/>
            <person name="Jarju S."/>
            <person name="Secka A."/>
            <person name="Antonio M."/>
            <person name="Oren A."/>
            <person name="Chaudhuri R.R."/>
            <person name="La Ragione R."/>
            <person name="Hildebrand F."/>
            <person name="Pallen M.J."/>
        </authorList>
    </citation>
    <scope>NUCLEOTIDE SEQUENCE</scope>
    <source>
        <strain evidence="1">11159</strain>
    </source>
</reference>